<feature type="region of interest" description="Disordered" evidence="1">
    <location>
        <begin position="1"/>
        <end position="55"/>
    </location>
</feature>
<feature type="compositionally biased region" description="Pro residues" evidence="1">
    <location>
        <begin position="198"/>
        <end position="208"/>
    </location>
</feature>
<dbReference type="AlphaFoldDB" id="A0A6A4I0H0"/>
<feature type="compositionally biased region" description="Low complexity" evidence="1">
    <location>
        <begin position="239"/>
        <end position="266"/>
    </location>
</feature>
<feature type="compositionally biased region" description="Polar residues" evidence="1">
    <location>
        <begin position="14"/>
        <end position="34"/>
    </location>
</feature>
<keyword evidence="3" id="KW-1185">Reference proteome</keyword>
<sequence>MPEAPLGISPHTRVVQQSGPNKNLGQNPAGQPTGNLRAMLTRAQENQQQYPYPQGPRAHVTQLGQLSEIVEIMEEAKWEEEEVHPKQNSWQELRSRERNDQDLGMDQWDGTTVFNPNIPPHFTSNNNYPNPRSERATEISGQLTREEKGKWRSKANLINFTLGFDQIPTAFGINNNNKDTDSFHSAHSCPRIYKQPTPWGPPPPPPSNLPSRNSHQSNHSRGNMPLRMGGGPPGPSGPMGPQGYNGMPGMPGAPGALGVPGNRENGNGNGNGGRAAREAIA</sequence>
<feature type="compositionally biased region" description="Polar residues" evidence="1">
    <location>
        <begin position="211"/>
        <end position="221"/>
    </location>
</feature>
<evidence type="ECO:0000313" key="3">
    <source>
        <dbReference type="Proteomes" id="UP000799118"/>
    </source>
</evidence>
<protein>
    <submittedName>
        <fullName evidence="2">Uncharacterized protein</fullName>
    </submittedName>
</protein>
<name>A0A6A4I0H0_9AGAR</name>
<accession>A0A6A4I0H0</accession>
<organism evidence="2 3">
    <name type="scientific">Gymnopus androsaceus JB14</name>
    <dbReference type="NCBI Taxonomy" id="1447944"/>
    <lineage>
        <taxon>Eukaryota</taxon>
        <taxon>Fungi</taxon>
        <taxon>Dikarya</taxon>
        <taxon>Basidiomycota</taxon>
        <taxon>Agaricomycotina</taxon>
        <taxon>Agaricomycetes</taxon>
        <taxon>Agaricomycetidae</taxon>
        <taxon>Agaricales</taxon>
        <taxon>Marasmiineae</taxon>
        <taxon>Omphalotaceae</taxon>
        <taxon>Gymnopus</taxon>
    </lineage>
</organism>
<evidence type="ECO:0000256" key="1">
    <source>
        <dbReference type="SAM" id="MobiDB-lite"/>
    </source>
</evidence>
<proteinExistence type="predicted"/>
<dbReference type="Proteomes" id="UP000799118">
    <property type="component" value="Unassembled WGS sequence"/>
</dbReference>
<reference evidence="2" key="1">
    <citation type="journal article" date="2019" name="Environ. Microbiol.">
        <title>Fungal ecological strategies reflected in gene transcription - a case study of two litter decomposers.</title>
        <authorList>
            <person name="Barbi F."/>
            <person name="Kohler A."/>
            <person name="Barry K."/>
            <person name="Baskaran P."/>
            <person name="Daum C."/>
            <person name="Fauchery L."/>
            <person name="Ihrmark K."/>
            <person name="Kuo A."/>
            <person name="LaButti K."/>
            <person name="Lipzen A."/>
            <person name="Morin E."/>
            <person name="Grigoriev I.V."/>
            <person name="Henrissat B."/>
            <person name="Lindahl B."/>
            <person name="Martin F."/>
        </authorList>
    </citation>
    <scope>NUCLEOTIDE SEQUENCE</scope>
    <source>
        <strain evidence="2">JB14</strain>
    </source>
</reference>
<gene>
    <name evidence="2" type="ORF">BT96DRAFT_990138</name>
</gene>
<dbReference type="EMBL" id="ML769424">
    <property type="protein sequence ID" value="KAE9403470.1"/>
    <property type="molecule type" value="Genomic_DNA"/>
</dbReference>
<evidence type="ECO:0000313" key="2">
    <source>
        <dbReference type="EMBL" id="KAE9403470.1"/>
    </source>
</evidence>
<feature type="region of interest" description="Disordered" evidence="1">
    <location>
        <begin position="182"/>
        <end position="281"/>
    </location>
</feature>